<feature type="non-terminal residue" evidence="5">
    <location>
        <position position="686"/>
    </location>
</feature>
<evidence type="ECO:0000256" key="1">
    <source>
        <dbReference type="ARBA" id="ARBA00022441"/>
    </source>
</evidence>
<dbReference type="EMBL" id="JAAAID010001341">
    <property type="protein sequence ID" value="KAG0010424.1"/>
    <property type="molecule type" value="Genomic_DNA"/>
</dbReference>
<sequence length="686" mass="73421">SVATNLATLTGFMAVYGLFGGGFISIFPVVAAQVVGVERLSSALGIIYFGNVFESFKPNITAFSSNVFIDSSALYIQGGATGFNPVTGVYTTIPQSFAIDLTVSWNINQPAFKSLPDGPTGSLMTAALAPGNQSFFIFSTGISHTFDIKSSTWNGTLSNNQLTQNPGLGSATDPDSGSIFIPSIVGGSVSGVTSLLTMHVTGASFDNIIGQSFPDVATGFIVAWSTALRSMLVFGGSTTFAAAPKQNDNVIFYTPASGTWGTLNLNTSQVIPTQRTGSCFVPILGGSKMIVFGGLSNPVALPLVAYSDLYILDTSSRTWSAGASAPATEGRQGAACAVSNGQLIVWGGWDITYNTKNTTLVYNINANTWVSNYTAPLIPTTLPPTPTATSISSSTHSPSGGPNPNTPSSNSPNVPAVAGGSVGGLTVVVMVVLFVYRARRKRDSAGTGFDEKQGSLPPTTPSPGNSSNDSLDPKNDPSDSFYYPPPPSSKESRSPYYPPPPKSNDTYWADAYDQYKVRRNPEAVRFKNFYSSANHQEDSRVPDMVLQHIPISKRGNVHEGTFGSQRFSQHPHTGTEGMMEPESYHDRSLRSPQTADEGSPWQYHDSFDYRKQVQHPHVIVETTEPTATRTRTHNQDPHVVVKTAVPMTARTEAHNINYQNQVQHPHIIVETMGPTTDNILDAYIIP</sequence>
<gene>
    <name evidence="5" type="ORF">BGZ80_001501</name>
</gene>
<dbReference type="SUPFAM" id="SSF117281">
    <property type="entry name" value="Kelch motif"/>
    <property type="match status" value="1"/>
</dbReference>
<keyword evidence="1" id="KW-0880">Kelch repeat</keyword>
<dbReference type="InterPro" id="IPR015915">
    <property type="entry name" value="Kelch-typ_b-propeller"/>
</dbReference>
<dbReference type="Gene3D" id="2.120.10.80">
    <property type="entry name" value="Kelch-type beta propeller"/>
    <property type="match status" value="1"/>
</dbReference>
<keyword evidence="4" id="KW-0812">Transmembrane</keyword>
<dbReference type="Pfam" id="PF24681">
    <property type="entry name" value="Kelch_KLHDC2_KLHL20_DRC7"/>
    <property type="match status" value="1"/>
</dbReference>
<feature type="compositionally biased region" description="Low complexity" evidence="3">
    <location>
        <begin position="387"/>
        <end position="415"/>
    </location>
</feature>
<organism evidence="5 6">
    <name type="scientific">Entomortierella chlamydospora</name>
    <dbReference type="NCBI Taxonomy" id="101097"/>
    <lineage>
        <taxon>Eukaryota</taxon>
        <taxon>Fungi</taxon>
        <taxon>Fungi incertae sedis</taxon>
        <taxon>Mucoromycota</taxon>
        <taxon>Mortierellomycotina</taxon>
        <taxon>Mortierellomycetes</taxon>
        <taxon>Mortierellales</taxon>
        <taxon>Mortierellaceae</taxon>
        <taxon>Entomortierella</taxon>
    </lineage>
</organism>
<protein>
    <recommendedName>
        <fullName evidence="7">Galactose oxidase</fullName>
    </recommendedName>
</protein>
<feature type="region of interest" description="Disordered" evidence="3">
    <location>
        <begin position="384"/>
        <end position="415"/>
    </location>
</feature>
<evidence type="ECO:0000313" key="6">
    <source>
        <dbReference type="Proteomes" id="UP000703661"/>
    </source>
</evidence>
<dbReference type="Proteomes" id="UP000703661">
    <property type="component" value="Unassembled WGS sequence"/>
</dbReference>
<evidence type="ECO:0000256" key="3">
    <source>
        <dbReference type="SAM" id="MobiDB-lite"/>
    </source>
</evidence>
<evidence type="ECO:0008006" key="7">
    <source>
        <dbReference type="Google" id="ProtNLM"/>
    </source>
</evidence>
<comment type="caution">
    <text evidence="5">The sequence shown here is derived from an EMBL/GenBank/DDBJ whole genome shotgun (WGS) entry which is preliminary data.</text>
</comment>
<feature type="transmembrane region" description="Helical" evidence="4">
    <location>
        <begin position="414"/>
        <end position="436"/>
    </location>
</feature>
<keyword evidence="2" id="KW-0677">Repeat</keyword>
<name>A0A9P6SXP8_9FUNG</name>
<keyword evidence="6" id="KW-1185">Reference proteome</keyword>
<feature type="region of interest" description="Disordered" evidence="3">
    <location>
        <begin position="443"/>
        <end position="502"/>
    </location>
</feature>
<evidence type="ECO:0000313" key="5">
    <source>
        <dbReference type="EMBL" id="KAG0010424.1"/>
    </source>
</evidence>
<evidence type="ECO:0000256" key="2">
    <source>
        <dbReference type="ARBA" id="ARBA00022737"/>
    </source>
</evidence>
<evidence type="ECO:0000256" key="4">
    <source>
        <dbReference type="SAM" id="Phobius"/>
    </source>
</evidence>
<dbReference type="PANTHER" id="PTHR46093">
    <property type="entry name" value="ACYL-COA-BINDING DOMAIN-CONTAINING PROTEIN 5"/>
    <property type="match status" value="1"/>
</dbReference>
<proteinExistence type="predicted"/>
<accession>A0A9P6SXP8</accession>
<keyword evidence="4" id="KW-1133">Transmembrane helix</keyword>
<dbReference type="PANTHER" id="PTHR46093:SF18">
    <property type="entry name" value="FIBRONECTIN TYPE-III DOMAIN-CONTAINING PROTEIN"/>
    <property type="match status" value="1"/>
</dbReference>
<feature type="compositionally biased region" description="Low complexity" evidence="3">
    <location>
        <begin position="454"/>
        <end position="468"/>
    </location>
</feature>
<reference evidence="5" key="1">
    <citation type="journal article" date="2020" name="Fungal Divers.">
        <title>Resolving the Mortierellaceae phylogeny through synthesis of multi-gene phylogenetics and phylogenomics.</title>
        <authorList>
            <person name="Vandepol N."/>
            <person name="Liber J."/>
            <person name="Desiro A."/>
            <person name="Na H."/>
            <person name="Kennedy M."/>
            <person name="Barry K."/>
            <person name="Grigoriev I.V."/>
            <person name="Miller A.N."/>
            <person name="O'Donnell K."/>
            <person name="Stajich J.E."/>
            <person name="Bonito G."/>
        </authorList>
    </citation>
    <scope>NUCLEOTIDE SEQUENCE</scope>
    <source>
        <strain evidence="5">NRRL 2769</strain>
    </source>
</reference>
<dbReference type="AlphaFoldDB" id="A0A9P6SXP8"/>
<keyword evidence="4" id="KW-0472">Membrane</keyword>